<dbReference type="GO" id="GO:0009279">
    <property type="term" value="C:cell outer membrane"/>
    <property type="evidence" value="ECO:0007669"/>
    <property type="project" value="UniProtKB-SubCell"/>
</dbReference>
<dbReference type="Gene3D" id="2.40.170.20">
    <property type="entry name" value="TonB-dependent receptor, beta-barrel domain"/>
    <property type="match status" value="1"/>
</dbReference>
<evidence type="ECO:0000256" key="2">
    <source>
        <dbReference type="ARBA" id="ARBA00023136"/>
    </source>
</evidence>
<gene>
    <name evidence="6" type="ORF">METZ01_LOCUS231995</name>
</gene>
<keyword evidence="3" id="KW-0998">Cell outer membrane</keyword>
<organism evidence="6">
    <name type="scientific">marine metagenome</name>
    <dbReference type="NCBI Taxonomy" id="408172"/>
    <lineage>
        <taxon>unclassified sequences</taxon>
        <taxon>metagenomes</taxon>
        <taxon>ecological metagenomes</taxon>
    </lineage>
</organism>
<proteinExistence type="predicted"/>
<reference evidence="6" key="1">
    <citation type="submission" date="2018-05" db="EMBL/GenBank/DDBJ databases">
        <authorList>
            <person name="Lanie J.A."/>
            <person name="Ng W.-L."/>
            <person name="Kazmierczak K.M."/>
            <person name="Andrzejewski T.M."/>
            <person name="Davidsen T.M."/>
            <person name="Wayne K.J."/>
            <person name="Tettelin H."/>
            <person name="Glass J.I."/>
            <person name="Rusch D."/>
            <person name="Podicherti R."/>
            <person name="Tsui H.-C.T."/>
            <person name="Winkler M.E."/>
        </authorList>
    </citation>
    <scope>NUCLEOTIDE SEQUENCE</scope>
</reference>
<name>A0A382GY65_9ZZZZ</name>
<dbReference type="InterPro" id="IPR036942">
    <property type="entry name" value="Beta-barrel_TonB_sf"/>
</dbReference>
<evidence type="ECO:0000259" key="5">
    <source>
        <dbReference type="Pfam" id="PF00593"/>
    </source>
</evidence>
<evidence type="ECO:0000313" key="6">
    <source>
        <dbReference type="EMBL" id="SVB79141.1"/>
    </source>
</evidence>
<feature type="non-terminal residue" evidence="6">
    <location>
        <position position="307"/>
    </location>
</feature>
<feature type="non-terminal residue" evidence="6">
    <location>
        <position position="1"/>
    </location>
</feature>
<dbReference type="AlphaFoldDB" id="A0A382GY65"/>
<dbReference type="EMBL" id="UINC01057699">
    <property type="protein sequence ID" value="SVB79141.1"/>
    <property type="molecule type" value="Genomic_DNA"/>
</dbReference>
<protein>
    <recommendedName>
        <fullName evidence="5">TonB-dependent receptor-like beta-barrel domain-containing protein</fullName>
    </recommendedName>
</protein>
<evidence type="ECO:0000256" key="4">
    <source>
        <dbReference type="SAM" id="MobiDB-lite"/>
    </source>
</evidence>
<comment type="subcellular location">
    <subcellularLocation>
        <location evidence="1">Cell outer membrane</location>
    </subcellularLocation>
</comment>
<evidence type="ECO:0000256" key="3">
    <source>
        <dbReference type="ARBA" id="ARBA00023237"/>
    </source>
</evidence>
<accession>A0A382GY65</accession>
<dbReference type="Pfam" id="PF00593">
    <property type="entry name" value="TonB_dep_Rec_b-barrel"/>
    <property type="match status" value="1"/>
</dbReference>
<sequence length="307" mass="35531">LDWDVDGDNDNRNEDLNGNGILDGYTPNLPVTGIDDPQDMFHDENNNDYVDESERDWNGDGTIDSYDEKYFWLPWADIPDEGFKHHGDYYGVAPSHPYTYNRDHWHFDKKVMTTYKFDLVSQINETNQIRSGLEYIDYDMQNHWPPDRYGYAENDQSNPINLAAYITDKMEYKGIIVNSGLRLEYFKPNATYPGDESDPTWTSGDFGDWDGDGDDEEYKQWRANAGEYVHALDDIKNPVDSENKLLLAPRLGVSFPITDKSLLYFNYGRQYQRPALAYLFRNNTYNFGGGFPIVGNPNMDPELTTAY</sequence>
<dbReference type="SUPFAM" id="SSF56935">
    <property type="entry name" value="Porins"/>
    <property type="match status" value="1"/>
</dbReference>
<keyword evidence="2" id="KW-0472">Membrane</keyword>
<feature type="domain" description="TonB-dependent receptor-like beta-barrel" evidence="5">
    <location>
        <begin position="7"/>
        <end position="307"/>
    </location>
</feature>
<feature type="region of interest" description="Disordered" evidence="4">
    <location>
        <begin position="1"/>
        <end position="27"/>
    </location>
</feature>
<dbReference type="InterPro" id="IPR000531">
    <property type="entry name" value="Beta-barrel_TonB"/>
</dbReference>
<evidence type="ECO:0000256" key="1">
    <source>
        <dbReference type="ARBA" id="ARBA00004442"/>
    </source>
</evidence>